<dbReference type="Gene3D" id="2.40.10.10">
    <property type="entry name" value="Trypsin-like serine proteases"/>
    <property type="match status" value="2"/>
</dbReference>
<reference evidence="3 4" key="1">
    <citation type="submission" date="2017-10" db="EMBL/GenBank/DDBJ databases">
        <title>Sequencing the genomes of 1000 actinobacteria strains.</title>
        <authorList>
            <person name="Klenk H.-P."/>
        </authorList>
    </citation>
    <scope>NUCLEOTIDE SEQUENCE [LARGE SCALE GENOMIC DNA]</scope>
    <source>
        <strain evidence="3 4">DSM 20688</strain>
    </source>
</reference>
<keyword evidence="1" id="KW-1133">Transmembrane helix</keyword>
<dbReference type="InterPro" id="IPR009003">
    <property type="entry name" value="Peptidase_S1_PA"/>
</dbReference>
<dbReference type="GO" id="GO:0004252">
    <property type="term" value="F:serine-type endopeptidase activity"/>
    <property type="evidence" value="ECO:0007669"/>
    <property type="project" value="InterPro"/>
</dbReference>
<dbReference type="InterPro" id="IPR001254">
    <property type="entry name" value="Trypsin_dom"/>
</dbReference>
<dbReference type="GO" id="GO:0006508">
    <property type="term" value="P:proteolysis"/>
    <property type="evidence" value="ECO:0007669"/>
    <property type="project" value="InterPro"/>
</dbReference>
<keyword evidence="1" id="KW-0472">Membrane</keyword>
<dbReference type="Pfam" id="PF00089">
    <property type="entry name" value="Trypsin"/>
    <property type="match status" value="1"/>
</dbReference>
<feature type="domain" description="Peptidase S1" evidence="2">
    <location>
        <begin position="61"/>
        <end position="232"/>
    </location>
</feature>
<evidence type="ECO:0000313" key="4">
    <source>
        <dbReference type="Proteomes" id="UP000221653"/>
    </source>
</evidence>
<accession>A0A2A9DN45</accession>
<sequence>MKLDGVTSIIGILISIIVAVLGIVFGSGEGSSGPVTGSSSSAAGPVTVSQGMGITSPQGMSFLWQKNIECTIGYVDGPRKVAYTARHCAQEGDPTDTNYIGVEIRTSDGRRIGETVHPQKYQGRTPYLSYTAKESDLVAIALDDDVIAGANVYSGDSIVDYSYLSPGTRVCTYGRVAKATRCGTISHLHDDAFVRTVRTTESGGRWSVTGDSGGPVWLENGGGFVGIHNGSYLVDGVYKGTFFTGF</sequence>
<protein>
    <submittedName>
        <fullName evidence="3">Trypsin</fullName>
    </submittedName>
</protein>
<name>A0A2A9DN45_9CORY</name>
<evidence type="ECO:0000313" key="3">
    <source>
        <dbReference type="EMBL" id="PFG27786.1"/>
    </source>
</evidence>
<keyword evidence="4" id="KW-1185">Reference proteome</keyword>
<dbReference type="Proteomes" id="UP000221653">
    <property type="component" value="Unassembled WGS sequence"/>
</dbReference>
<evidence type="ECO:0000256" key="1">
    <source>
        <dbReference type="SAM" id="Phobius"/>
    </source>
</evidence>
<evidence type="ECO:0000259" key="2">
    <source>
        <dbReference type="Pfam" id="PF00089"/>
    </source>
</evidence>
<dbReference type="RefSeq" id="WP_111704121.1">
    <property type="nucleotide sequence ID" value="NZ_LS483464.1"/>
</dbReference>
<dbReference type="AlphaFoldDB" id="A0A2A9DN45"/>
<dbReference type="SUPFAM" id="SSF50494">
    <property type="entry name" value="Trypsin-like serine proteases"/>
    <property type="match status" value="1"/>
</dbReference>
<organism evidence="3 4">
    <name type="scientific">Corynebacterium renale</name>
    <dbReference type="NCBI Taxonomy" id="1724"/>
    <lineage>
        <taxon>Bacteria</taxon>
        <taxon>Bacillati</taxon>
        <taxon>Actinomycetota</taxon>
        <taxon>Actinomycetes</taxon>
        <taxon>Mycobacteriales</taxon>
        <taxon>Corynebacteriaceae</taxon>
        <taxon>Corynebacterium</taxon>
    </lineage>
</organism>
<comment type="caution">
    <text evidence="3">The sequence shown here is derived from an EMBL/GenBank/DDBJ whole genome shotgun (WGS) entry which is preliminary data.</text>
</comment>
<dbReference type="OrthoDB" id="4698860at2"/>
<gene>
    <name evidence="3" type="ORF">ATK06_0865</name>
</gene>
<dbReference type="STRING" id="1724.GCA_001044175_02479"/>
<dbReference type="EMBL" id="PDJF01000001">
    <property type="protein sequence ID" value="PFG27786.1"/>
    <property type="molecule type" value="Genomic_DNA"/>
</dbReference>
<keyword evidence="1" id="KW-0812">Transmembrane</keyword>
<proteinExistence type="predicted"/>
<dbReference type="InterPro" id="IPR043504">
    <property type="entry name" value="Peptidase_S1_PA_chymotrypsin"/>
</dbReference>
<feature type="transmembrane region" description="Helical" evidence="1">
    <location>
        <begin position="6"/>
        <end position="25"/>
    </location>
</feature>